<dbReference type="Pfam" id="PF08239">
    <property type="entry name" value="SH3_3"/>
    <property type="match status" value="1"/>
</dbReference>
<dbReference type="SUPFAM" id="SSF53187">
    <property type="entry name" value="Zn-dependent exopeptidases"/>
    <property type="match status" value="1"/>
</dbReference>
<name>A0A919RX79_9CLOT</name>
<keyword evidence="2" id="KW-0961">Cell wall biogenesis/degradation</keyword>
<evidence type="ECO:0000313" key="4">
    <source>
        <dbReference type="EMBL" id="GIM27439.1"/>
    </source>
</evidence>
<dbReference type="Pfam" id="PF01520">
    <property type="entry name" value="Amidase_3"/>
    <property type="match status" value="1"/>
</dbReference>
<dbReference type="InterPro" id="IPR050695">
    <property type="entry name" value="N-acetylmuramoyl_amidase_3"/>
</dbReference>
<dbReference type="Gene3D" id="3.40.630.40">
    <property type="entry name" value="Zn-dependent exopeptidases"/>
    <property type="match status" value="1"/>
</dbReference>
<dbReference type="InterPro" id="IPR003646">
    <property type="entry name" value="SH3-like_bac-type"/>
</dbReference>
<dbReference type="AlphaFoldDB" id="A0A919RX79"/>
<dbReference type="GO" id="GO:0071555">
    <property type="term" value="P:cell wall organization"/>
    <property type="evidence" value="ECO:0007669"/>
    <property type="project" value="UniProtKB-KW"/>
</dbReference>
<proteinExistence type="predicted"/>
<evidence type="ECO:0000259" key="3">
    <source>
        <dbReference type="SMART" id="SM00646"/>
    </source>
</evidence>
<dbReference type="PANTHER" id="PTHR30404">
    <property type="entry name" value="N-ACETYLMURAMOYL-L-ALANINE AMIDASE"/>
    <property type="match status" value="1"/>
</dbReference>
<evidence type="ECO:0000313" key="5">
    <source>
        <dbReference type="Proteomes" id="UP000679179"/>
    </source>
</evidence>
<dbReference type="CDD" id="cd02696">
    <property type="entry name" value="MurNAc-LAA"/>
    <property type="match status" value="1"/>
</dbReference>
<dbReference type="PANTHER" id="PTHR30404:SF8">
    <property type="entry name" value="AUTOLYSIN PH-RELATED"/>
    <property type="match status" value="1"/>
</dbReference>
<dbReference type="SMART" id="SM00646">
    <property type="entry name" value="Ami_3"/>
    <property type="match status" value="1"/>
</dbReference>
<dbReference type="InterPro" id="IPR002508">
    <property type="entry name" value="MurNAc-LAA_cat"/>
</dbReference>
<organism evidence="4 5">
    <name type="scientific">Clostridium polyendosporum</name>
    <dbReference type="NCBI Taxonomy" id="69208"/>
    <lineage>
        <taxon>Bacteria</taxon>
        <taxon>Bacillati</taxon>
        <taxon>Bacillota</taxon>
        <taxon>Clostridia</taxon>
        <taxon>Eubacteriales</taxon>
        <taxon>Clostridiaceae</taxon>
        <taxon>Clostridium</taxon>
    </lineage>
</organism>
<comment type="caution">
    <text evidence="4">The sequence shown here is derived from an EMBL/GenBank/DDBJ whole genome shotgun (WGS) entry which is preliminary data.</text>
</comment>
<protein>
    <submittedName>
        <fullName evidence="4">Bacteriophage endolysin (N-acetylmuramoyl-L-alanine amidase)</fullName>
    </submittedName>
</protein>
<dbReference type="Gene3D" id="2.30.30.40">
    <property type="entry name" value="SH3 Domains"/>
    <property type="match status" value="1"/>
</dbReference>
<reference evidence="4" key="1">
    <citation type="submission" date="2021-03" db="EMBL/GenBank/DDBJ databases">
        <title>Taxonomic study of Clostridium polyendosporum from meadow-gley soil under rice.</title>
        <authorList>
            <person name="Kobayashi H."/>
            <person name="Tanizawa Y."/>
            <person name="Yagura M."/>
        </authorList>
    </citation>
    <scope>NUCLEOTIDE SEQUENCE</scope>
    <source>
        <strain evidence="4">JCM 30710</strain>
    </source>
</reference>
<evidence type="ECO:0000256" key="1">
    <source>
        <dbReference type="ARBA" id="ARBA00022801"/>
    </source>
</evidence>
<accession>A0A919RX79</accession>
<dbReference type="InterPro" id="IPR036028">
    <property type="entry name" value="SH3-like_dom_sf"/>
</dbReference>
<sequence>MYLPKGALISGDAGHNCYPDSGAVGIRVEDNCTKAVWNLVQVKLRDLGYYVKDCTPWNMSFNSVGASLAYRVKKANESSSSLHLCIHFNAGGGKGVECWISDFGGRSEKFASNICEEFSKLGYYNRGIKSGNLYVANYTNMPCVIIECCFVDSRIDMDLYNSEDIANAIVKAVTGEQSFVKNVDTSPSFNSENINMNYRPNAVVQYDWLYVRDFNGQIEPERRVDIGDKIEVLSVSSKSQLAYIIYPTPWGVRNAYVANGKWISYFNPNNGEISQSIEVRQDPDGIVIGSLSKGEKITILKQEGNWVNVVYSTNKGEFTKSGWIPNNFVNY</sequence>
<dbReference type="GO" id="GO:0030288">
    <property type="term" value="C:outer membrane-bounded periplasmic space"/>
    <property type="evidence" value="ECO:0007669"/>
    <property type="project" value="TreeGrafter"/>
</dbReference>
<dbReference type="SUPFAM" id="SSF50044">
    <property type="entry name" value="SH3-domain"/>
    <property type="match status" value="1"/>
</dbReference>
<dbReference type="Proteomes" id="UP000679179">
    <property type="component" value="Unassembled WGS sequence"/>
</dbReference>
<gene>
    <name evidence="4" type="ORF">CPJCM30710_01050</name>
</gene>
<evidence type="ECO:0000256" key="2">
    <source>
        <dbReference type="ARBA" id="ARBA00023316"/>
    </source>
</evidence>
<dbReference type="EMBL" id="BOPZ01000001">
    <property type="protein sequence ID" value="GIM27439.1"/>
    <property type="molecule type" value="Genomic_DNA"/>
</dbReference>
<dbReference type="GO" id="GO:0008745">
    <property type="term" value="F:N-acetylmuramoyl-L-alanine amidase activity"/>
    <property type="evidence" value="ECO:0007669"/>
    <property type="project" value="InterPro"/>
</dbReference>
<dbReference type="GO" id="GO:0009253">
    <property type="term" value="P:peptidoglycan catabolic process"/>
    <property type="evidence" value="ECO:0007669"/>
    <property type="project" value="InterPro"/>
</dbReference>
<keyword evidence="5" id="KW-1185">Reference proteome</keyword>
<feature type="domain" description="MurNAc-LAA" evidence="3">
    <location>
        <begin position="72"/>
        <end position="174"/>
    </location>
</feature>
<keyword evidence="1" id="KW-0378">Hydrolase</keyword>
<dbReference type="RefSeq" id="WP_212902197.1">
    <property type="nucleotide sequence ID" value="NZ_BOPZ01000001.1"/>
</dbReference>